<protein>
    <recommendedName>
        <fullName evidence="4">CUB domain-containing protein</fullName>
    </recommendedName>
</protein>
<dbReference type="EMBL" id="BTSY01000004">
    <property type="protein sequence ID" value="GMT25715.1"/>
    <property type="molecule type" value="Genomic_DNA"/>
</dbReference>
<dbReference type="SUPFAM" id="SSF49854">
    <property type="entry name" value="Spermadhesin, CUB domain"/>
    <property type="match status" value="1"/>
</dbReference>
<evidence type="ECO:0008006" key="4">
    <source>
        <dbReference type="Google" id="ProtNLM"/>
    </source>
</evidence>
<evidence type="ECO:0000313" key="3">
    <source>
        <dbReference type="Proteomes" id="UP001432322"/>
    </source>
</evidence>
<reference evidence="2" key="1">
    <citation type="submission" date="2023-10" db="EMBL/GenBank/DDBJ databases">
        <title>Genome assembly of Pristionchus species.</title>
        <authorList>
            <person name="Yoshida K."/>
            <person name="Sommer R.J."/>
        </authorList>
    </citation>
    <scope>NUCLEOTIDE SEQUENCE</scope>
    <source>
        <strain evidence="2">RS5133</strain>
    </source>
</reference>
<proteinExistence type="predicted"/>
<dbReference type="PANTHER" id="PTHR22991:SF40">
    <property type="entry name" value="PROTEIN CBG13490"/>
    <property type="match status" value="1"/>
</dbReference>
<sequence length="109" mass="12025">QWVNVECDVVSLPYVCTKTPLDFSASQPAGCPVNSIYSPGDEMYSPSFPSPPGISSCEYLLLDLDVNTKARVEITFFESNFCCDTLTIYDDIFGTNVHSTLSGYHPNQI</sequence>
<comment type="caution">
    <text evidence="2">The sequence shown here is derived from an EMBL/GenBank/DDBJ whole genome shotgun (WGS) entry which is preliminary data.</text>
</comment>
<dbReference type="AlphaFoldDB" id="A0AAV5W1L6"/>
<dbReference type="InterPro" id="IPR050976">
    <property type="entry name" value="Snaclec"/>
</dbReference>
<dbReference type="Proteomes" id="UP001432322">
    <property type="component" value="Unassembled WGS sequence"/>
</dbReference>
<gene>
    <name evidence="2" type="ORF">PFISCL1PPCAC_17012</name>
</gene>
<evidence type="ECO:0000256" key="1">
    <source>
        <dbReference type="ARBA" id="ARBA00023157"/>
    </source>
</evidence>
<dbReference type="PANTHER" id="PTHR22991">
    <property type="entry name" value="PROTEIN CBG13490"/>
    <property type="match status" value="1"/>
</dbReference>
<feature type="non-terminal residue" evidence="2">
    <location>
        <position position="1"/>
    </location>
</feature>
<organism evidence="2 3">
    <name type="scientific">Pristionchus fissidentatus</name>
    <dbReference type="NCBI Taxonomy" id="1538716"/>
    <lineage>
        <taxon>Eukaryota</taxon>
        <taxon>Metazoa</taxon>
        <taxon>Ecdysozoa</taxon>
        <taxon>Nematoda</taxon>
        <taxon>Chromadorea</taxon>
        <taxon>Rhabditida</taxon>
        <taxon>Rhabditina</taxon>
        <taxon>Diplogasteromorpha</taxon>
        <taxon>Diplogasteroidea</taxon>
        <taxon>Neodiplogasteridae</taxon>
        <taxon>Pristionchus</taxon>
    </lineage>
</organism>
<dbReference type="InterPro" id="IPR035914">
    <property type="entry name" value="Sperma_CUB_dom_sf"/>
</dbReference>
<keyword evidence="1" id="KW-1015">Disulfide bond</keyword>
<accession>A0AAV5W1L6</accession>
<name>A0AAV5W1L6_9BILA</name>
<evidence type="ECO:0000313" key="2">
    <source>
        <dbReference type="EMBL" id="GMT25715.1"/>
    </source>
</evidence>
<keyword evidence="3" id="KW-1185">Reference proteome</keyword>